<dbReference type="EMBL" id="JADFAQ010000033">
    <property type="protein sequence ID" value="MBE5728231.1"/>
    <property type="molecule type" value="Genomic_DNA"/>
</dbReference>
<evidence type="ECO:0000256" key="1">
    <source>
        <dbReference type="ARBA" id="ARBA00010528"/>
    </source>
</evidence>
<dbReference type="GO" id="GO:0006412">
    <property type="term" value="P:translation"/>
    <property type="evidence" value="ECO:0007669"/>
    <property type="project" value="InterPro"/>
</dbReference>
<dbReference type="InterPro" id="IPR023574">
    <property type="entry name" value="Ribosomal_uL4_dom_sf"/>
</dbReference>
<reference evidence="4 5" key="1">
    <citation type="submission" date="2020-09" db="EMBL/GenBank/DDBJ databases">
        <title>Genomic characterization of a novel Parvarchaeota family in acid mine drainage sediments.</title>
        <authorList>
            <person name="Luo Z.-H."/>
        </authorList>
    </citation>
    <scope>NUCLEOTIDE SEQUENCE [LARGE SCALE GENOMIC DNA]</scope>
    <source>
        <strain evidence="4">TL1-5_bins.178</strain>
    </source>
</reference>
<keyword evidence="2 4" id="KW-0689">Ribosomal protein</keyword>
<dbReference type="GO" id="GO:0005840">
    <property type="term" value="C:ribosome"/>
    <property type="evidence" value="ECO:0007669"/>
    <property type="project" value="UniProtKB-KW"/>
</dbReference>
<dbReference type="GO" id="GO:0003735">
    <property type="term" value="F:structural constituent of ribosome"/>
    <property type="evidence" value="ECO:0007669"/>
    <property type="project" value="InterPro"/>
</dbReference>
<evidence type="ECO:0000256" key="3">
    <source>
        <dbReference type="ARBA" id="ARBA00023274"/>
    </source>
</evidence>
<organism evidence="4 5">
    <name type="scientific">Candidatus Acidifodinimicrobium mancum</name>
    <dbReference type="NCBI Taxonomy" id="2898728"/>
    <lineage>
        <taxon>Archaea</taxon>
        <taxon>Candidatus Parvarchaeota</taxon>
        <taxon>Candidatus Acidifodinimicrobiaceae</taxon>
        <taxon>Candidatus Acidifodinimicrobium</taxon>
    </lineage>
</organism>
<dbReference type="Pfam" id="PF00573">
    <property type="entry name" value="Ribosomal_L4"/>
    <property type="match status" value="1"/>
</dbReference>
<proteinExistence type="inferred from homology"/>
<comment type="similarity">
    <text evidence="1">Belongs to the universal ribosomal protein uL4 family.</text>
</comment>
<keyword evidence="3" id="KW-0687">Ribonucleoprotein</keyword>
<name>A0A8T3URG3_9ARCH</name>
<protein>
    <submittedName>
        <fullName evidence="4">50S ribosomal protein L4</fullName>
    </submittedName>
</protein>
<dbReference type="InterPro" id="IPR002136">
    <property type="entry name" value="Ribosomal_uL4"/>
</dbReference>
<evidence type="ECO:0000313" key="4">
    <source>
        <dbReference type="EMBL" id="MBE5728231.1"/>
    </source>
</evidence>
<gene>
    <name evidence="4" type="primary">rplD</name>
    <name evidence="4" type="ORF">IHE50_02340</name>
</gene>
<dbReference type="Proteomes" id="UP000763484">
    <property type="component" value="Unassembled WGS sequence"/>
</dbReference>
<sequence>MKKAIVLSLSGQKASEIELPDVFEYRVDKDLIKKAFLAEQSAKFQLKYTDPLAGKRKSSTLSKTRRTYKTVYGHGLTRTPKKVTWHVGTQFVYIGATAPNAVGGREAHPPQQNKTLEKKINKKEKIAAIKSAISSSANADIVKSFHQIKNFELPLIVEDKINDITKTKELYKVLSSLGLDAETERAKRKNIRAGKGKMRGRKYKKKLGMTIITTEPTKLRKSAANLNINVVDIKNLNIEDVSHAGKPGRLIVWSQGAVSSLKL</sequence>
<dbReference type="GO" id="GO:1990904">
    <property type="term" value="C:ribonucleoprotein complex"/>
    <property type="evidence" value="ECO:0007669"/>
    <property type="project" value="UniProtKB-KW"/>
</dbReference>
<dbReference type="Gene3D" id="3.40.1370.10">
    <property type="match status" value="1"/>
</dbReference>
<comment type="caution">
    <text evidence="4">The sequence shown here is derived from an EMBL/GenBank/DDBJ whole genome shotgun (WGS) entry which is preliminary data.</text>
</comment>
<dbReference type="InterPro" id="IPR045240">
    <property type="entry name" value="Ribosomal_uL4_euk/arch"/>
</dbReference>
<dbReference type="PANTHER" id="PTHR19431">
    <property type="entry name" value="60S RIBOSOMAL PROTEIN L4"/>
    <property type="match status" value="1"/>
</dbReference>
<evidence type="ECO:0000313" key="5">
    <source>
        <dbReference type="Proteomes" id="UP000763484"/>
    </source>
</evidence>
<evidence type="ECO:0000256" key="2">
    <source>
        <dbReference type="ARBA" id="ARBA00022980"/>
    </source>
</evidence>
<dbReference type="SUPFAM" id="SSF52166">
    <property type="entry name" value="Ribosomal protein L4"/>
    <property type="match status" value="1"/>
</dbReference>
<dbReference type="AlphaFoldDB" id="A0A8T3URG3"/>
<accession>A0A8T3URG3</accession>